<dbReference type="PANTHER" id="PTHR21717:SF70">
    <property type="entry name" value="TELOMERE REPEAT-BINDING PROTEIN 2-RELATED"/>
    <property type="match status" value="1"/>
</dbReference>
<feature type="domain" description="HTH myb-type" evidence="3">
    <location>
        <begin position="493"/>
        <end position="552"/>
    </location>
</feature>
<evidence type="ECO:0000313" key="4">
    <source>
        <dbReference type="Proteomes" id="UP001515500"/>
    </source>
</evidence>
<organism evidence="4 5">
    <name type="scientific">Dioscorea cayennensis subsp. rotundata</name>
    <name type="common">White Guinea yam</name>
    <name type="synonym">Dioscorea rotundata</name>
    <dbReference type="NCBI Taxonomy" id="55577"/>
    <lineage>
        <taxon>Eukaryota</taxon>
        <taxon>Viridiplantae</taxon>
        <taxon>Streptophyta</taxon>
        <taxon>Embryophyta</taxon>
        <taxon>Tracheophyta</taxon>
        <taxon>Spermatophyta</taxon>
        <taxon>Magnoliopsida</taxon>
        <taxon>Liliopsida</taxon>
        <taxon>Dioscoreales</taxon>
        <taxon>Dioscoreaceae</taxon>
        <taxon>Dioscorea</taxon>
    </lineage>
</organism>
<dbReference type="InterPro" id="IPR009057">
    <property type="entry name" value="Homeodomain-like_sf"/>
</dbReference>
<evidence type="ECO:0000259" key="2">
    <source>
        <dbReference type="PROSITE" id="PS50090"/>
    </source>
</evidence>
<name>A0AB40D3P1_DIOCR</name>
<feature type="domain" description="Myb-like" evidence="2">
    <location>
        <begin position="493"/>
        <end position="548"/>
    </location>
</feature>
<evidence type="ECO:0000313" key="5">
    <source>
        <dbReference type="RefSeq" id="XP_039145711.1"/>
    </source>
</evidence>
<dbReference type="PANTHER" id="PTHR21717">
    <property type="entry name" value="TELOMERIC REPEAT BINDING PROTEIN"/>
    <property type="match status" value="1"/>
</dbReference>
<reference evidence="5" key="1">
    <citation type="submission" date="2025-08" db="UniProtKB">
        <authorList>
            <consortium name="RefSeq"/>
        </authorList>
    </citation>
    <scope>IDENTIFICATION</scope>
</reference>
<dbReference type="InterPro" id="IPR031105">
    <property type="entry name" value="TRP_plant"/>
</dbReference>
<dbReference type="CDD" id="cd11660">
    <property type="entry name" value="SANT_TRF"/>
    <property type="match status" value="1"/>
</dbReference>
<dbReference type="GeneID" id="120282945"/>
<accession>A0AB40D3P1</accession>
<dbReference type="SMART" id="SM00717">
    <property type="entry name" value="SANT"/>
    <property type="match status" value="1"/>
</dbReference>
<evidence type="ECO:0000259" key="3">
    <source>
        <dbReference type="PROSITE" id="PS51294"/>
    </source>
</evidence>
<dbReference type="InterPro" id="IPR001005">
    <property type="entry name" value="SANT/Myb"/>
</dbReference>
<dbReference type="Gene3D" id="1.10.246.220">
    <property type="match status" value="1"/>
</dbReference>
<evidence type="ECO:0000256" key="1">
    <source>
        <dbReference type="ARBA" id="ARBA00023125"/>
    </source>
</evidence>
<sequence>MVLKKRLGYDFNGFHVPPMLQVPKSAKGKRSVRKKVDDNQMCAFDLLATVADELLVGKYSLSPQKIVTGTSCPTSNSTPQNGKLFEEKPFTDEGFEQGSFCQSALDLKDSQLGENCPLRKQCSLKDPVQLNLKSSALVGTKNSTESPSVEDCIPLNSSFRRQRDNMELPVDRDDDENYSRCTNHSTITSKAFRPQQRIGNRVRQLLAAKFSRVNPMISKNGEPPYNDVGKNAVFNSKRICYKRRRTQRCPLKRRRHFDKRSIYYGAVRANRLSPIVASHRSLEESENYHGKLSIKSFKVPELLIEIPETATIASLKGRVMEAVTAILGGGVRVGVRLQGKKVRDDSKTLFQAGIYHGNKWGKLGFALEPTNSTAAQLQAASSDEPCGVIPCNPTEQLTRADPFFILTQVSLVFLWLFSSSPPPSVAPAHPGLELPLSSVVNSPESDHDSSLSLVAASWDKTSADSRALIPTPVLSNGGLSMTSIQNPKRSELAHRRLRRPFSVSEVEALVQAVERLGTGRWRDVKICAFDNANHRTYVDLKDKWKTLVHTAGISPQQRRGEPVPQKLLDRVLIADAYWSHQQRFKLPVKPPPTDACM</sequence>
<dbReference type="PROSITE" id="PS51294">
    <property type="entry name" value="HTH_MYB"/>
    <property type="match status" value="1"/>
</dbReference>
<gene>
    <name evidence="5" type="primary">LOC120282945</name>
</gene>
<dbReference type="InterPro" id="IPR017930">
    <property type="entry name" value="Myb_dom"/>
</dbReference>
<dbReference type="InterPro" id="IPR057625">
    <property type="entry name" value="TPR1-6-like_ubiquitin"/>
</dbReference>
<keyword evidence="1" id="KW-0238">DNA-binding</keyword>
<dbReference type="AlphaFoldDB" id="A0AB40D3P1"/>
<dbReference type="RefSeq" id="XP_039145711.1">
    <property type="nucleotide sequence ID" value="XM_039289777.1"/>
</dbReference>
<dbReference type="Pfam" id="PF23603">
    <property type="entry name" value="Ubiquitin_TPR1"/>
    <property type="match status" value="1"/>
</dbReference>
<dbReference type="PROSITE" id="PS50090">
    <property type="entry name" value="MYB_LIKE"/>
    <property type="match status" value="1"/>
</dbReference>
<dbReference type="GO" id="GO:0042162">
    <property type="term" value="F:telomeric DNA binding"/>
    <property type="evidence" value="ECO:0007669"/>
    <property type="project" value="UniProtKB-ARBA"/>
</dbReference>
<dbReference type="SUPFAM" id="SSF46689">
    <property type="entry name" value="Homeodomain-like"/>
    <property type="match status" value="1"/>
</dbReference>
<proteinExistence type="predicted"/>
<protein>
    <submittedName>
        <fullName evidence="5">LOW QUALITY PROTEIN: telomere repeat-binding protein 2-like</fullName>
    </submittedName>
</protein>
<dbReference type="Proteomes" id="UP001515500">
    <property type="component" value="Chromosome 18"/>
</dbReference>
<keyword evidence="4" id="KW-1185">Reference proteome</keyword>